<accession>A0A7N0RI01</accession>
<dbReference type="Gene3D" id="3.40.50.300">
    <property type="entry name" value="P-loop containing nucleotide triphosphate hydrolases"/>
    <property type="match status" value="1"/>
</dbReference>
<keyword evidence="3" id="KW-1185">Reference proteome</keyword>
<reference evidence="2" key="1">
    <citation type="submission" date="2021-01" db="UniProtKB">
        <authorList>
            <consortium name="EnsemblPlants"/>
        </authorList>
    </citation>
    <scope>IDENTIFICATION</scope>
</reference>
<dbReference type="PANTHER" id="PTHR45759">
    <property type="entry name" value="NUCLEOLAR GTP-BINDING PROTEIN 1"/>
    <property type="match status" value="1"/>
</dbReference>
<dbReference type="InterPro" id="IPR027417">
    <property type="entry name" value="P-loop_NTPase"/>
</dbReference>
<dbReference type="GO" id="GO:0005525">
    <property type="term" value="F:GTP binding"/>
    <property type="evidence" value="ECO:0007669"/>
    <property type="project" value="InterPro"/>
</dbReference>
<dbReference type="InterPro" id="IPR010674">
    <property type="entry name" value="NOG1_Rossman_fold_dom"/>
</dbReference>
<proteinExistence type="predicted"/>
<dbReference type="SUPFAM" id="SSF52540">
    <property type="entry name" value="P-loop containing nucleoside triphosphate hydrolases"/>
    <property type="match status" value="1"/>
</dbReference>
<evidence type="ECO:0000313" key="2">
    <source>
        <dbReference type="EnsemblPlants" id="Kaladp0011s0716.1.v1.1"/>
    </source>
</evidence>
<evidence type="ECO:0000313" key="3">
    <source>
        <dbReference type="Proteomes" id="UP000594263"/>
    </source>
</evidence>
<dbReference type="Pfam" id="PF06858">
    <property type="entry name" value="NOG1"/>
    <property type="match status" value="1"/>
</dbReference>
<protein>
    <recommendedName>
        <fullName evidence="1">Nucleolar GTP-binding protein 1 Rossman-fold domain-containing protein</fullName>
    </recommendedName>
</protein>
<organism evidence="2 3">
    <name type="scientific">Kalanchoe fedtschenkoi</name>
    <name type="common">Lavender scallops</name>
    <name type="synonym">South American air plant</name>
    <dbReference type="NCBI Taxonomy" id="63787"/>
    <lineage>
        <taxon>Eukaryota</taxon>
        <taxon>Viridiplantae</taxon>
        <taxon>Streptophyta</taxon>
        <taxon>Embryophyta</taxon>
        <taxon>Tracheophyta</taxon>
        <taxon>Spermatophyta</taxon>
        <taxon>Magnoliopsida</taxon>
        <taxon>eudicotyledons</taxon>
        <taxon>Gunneridae</taxon>
        <taxon>Pentapetalae</taxon>
        <taxon>Saxifragales</taxon>
        <taxon>Crassulaceae</taxon>
        <taxon>Kalanchoe</taxon>
    </lineage>
</organism>
<evidence type="ECO:0000259" key="1">
    <source>
        <dbReference type="Pfam" id="PF06858"/>
    </source>
</evidence>
<sequence length="276" mass="30555">MSSQLVQLKQQGYKNRSSSKLLHLQLKRHRSFSEPTPKRSVRTFIWQATTQKCCGVTGIMVQPAGKDFIHIILTRTQRQTPAVVQPSRVCASFICARSNTRRPTFMKSCQLSLKSSLVSTTYILSMVIKRIGYFGQAVRRPHIIEMCSITALGQLRAAVLFFLDISGSCGCSAALFHSIKSFFMNKPLIIVSNKTDLQPLDGISEEDKKLVAGMKSEALKTLVGHGGEATSDEGVLLTMSTLTEDGVITVKNAACERLLEQRVELKMNSKKIKKTA</sequence>
<feature type="domain" description="Nucleolar GTP-binding protein 1 Rossman-fold" evidence="1">
    <location>
        <begin position="144"/>
        <end position="196"/>
    </location>
</feature>
<dbReference type="Proteomes" id="UP000594263">
    <property type="component" value="Unplaced"/>
</dbReference>
<name>A0A7N0RI01_KALFE</name>
<dbReference type="Gramene" id="Kaladp0011s0716.1.v1.1">
    <property type="protein sequence ID" value="Kaladp0011s0716.1.v1.1"/>
    <property type="gene ID" value="Kaladp0011s0716.v1.1"/>
</dbReference>
<dbReference type="AlphaFoldDB" id="A0A7N0RI01"/>
<dbReference type="EnsemblPlants" id="Kaladp0011s0716.1.v1.1">
    <property type="protein sequence ID" value="Kaladp0011s0716.1.v1.1"/>
    <property type="gene ID" value="Kaladp0011s0716.v1.1"/>
</dbReference>